<evidence type="ECO:0000313" key="2">
    <source>
        <dbReference type="Proteomes" id="UP000254912"/>
    </source>
</evidence>
<protein>
    <submittedName>
        <fullName evidence="1">Uncharacterized protein</fullName>
    </submittedName>
</protein>
<dbReference type="EMBL" id="QRAS01000003">
    <property type="protein sequence ID" value="RDL05398.1"/>
    <property type="molecule type" value="Genomic_DNA"/>
</dbReference>
<dbReference type="KEGG" id="wso:WSWS_01251"/>
<reference evidence="1 2" key="1">
    <citation type="submission" date="2018-07" db="EMBL/GenBank/DDBJ databases">
        <title>Genomic Encyclopedia of Type Strains, Phase III (KMG-III): the genomes of soil and plant-associated and newly described type strains.</title>
        <authorList>
            <person name="Whitman W."/>
        </authorList>
    </citation>
    <scope>NUCLEOTIDE SEQUENCE [LARGE SCALE GENOMIC DNA]</scope>
    <source>
        <strain evidence="1 2">CECT 7031</strain>
    </source>
</reference>
<comment type="caution">
    <text evidence="1">The sequence shown here is derived from an EMBL/GenBank/DDBJ whole genome shotgun (WGS) entry which is preliminary data.</text>
</comment>
<evidence type="ECO:0000313" key="1">
    <source>
        <dbReference type="EMBL" id="RDL05398.1"/>
    </source>
</evidence>
<organism evidence="1 2">
    <name type="scientific">Weissella soli</name>
    <dbReference type="NCBI Taxonomy" id="155866"/>
    <lineage>
        <taxon>Bacteria</taxon>
        <taxon>Bacillati</taxon>
        <taxon>Bacillota</taxon>
        <taxon>Bacilli</taxon>
        <taxon>Lactobacillales</taxon>
        <taxon>Lactobacillaceae</taxon>
        <taxon>Weissella</taxon>
    </lineage>
</organism>
<dbReference type="Proteomes" id="UP000254912">
    <property type="component" value="Unassembled WGS sequence"/>
</dbReference>
<dbReference type="OrthoDB" id="2146811at2"/>
<dbReference type="AlphaFoldDB" id="A0A288Q6T1"/>
<proteinExistence type="predicted"/>
<sequence>MKIIGNNLETIHKFRHENISERFLQDPMLSVMAGLTTANNPHRLVLLYLDSNKTFYLVDNTSSLAHSLTYIDGAIAVREWSPADLMALIRGYPGGGFDNYFQILVNNTAEAHEAVATQETPIQ</sequence>
<dbReference type="GeneID" id="94546437"/>
<name>A0A288Q6T1_9LACO</name>
<keyword evidence="2" id="KW-1185">Reference proteome</keyword>
<dbReference type="RefSeq" id="WP_070230450.1">
    <property type="nucleotide sequence ID" value="NZ_BJYO01000004.1"/>
</dbReference>
<gene>
    <name evidence="1" type="ORF">DFP99_1359</name>
</gene>
<accession>A0A288Q6T1</accession>